<feature type="domain" description="Aminotransferase class V" evidence="2">
    <location>
        <begin position="85"/>
        <end position="144"/>
    </location>
</feature>
<protein>
    <submittedName>
        <fullName evidence="3">PLP-dependent transferase</fullName>
    </submittedName>
</protein>
<dbReference type="InterPro" id="IPR000192">
    <property type="entry name" value="Aminotrans_V_dom"/>
</dbReference>
<proteinExistence type="predicted"/>
<name>A0A2H3JUI2_WOLCO</name>
<dbReference type="Pfam" id="PF00266">
    <property type="entry name" value="Aminotran_5"/>
    <property type="match status" value="2"/>
</dbReference>
<dbReference type="OMA" id="WAFESEF"/>
<keyword evidence="1" id="KW-0663">Pyridoxal phosphate</keyword>
<sequence>MTAATGTRYLSGDKPDCDSYDMSASPPPFGHQIKRFWAFESEFVNLNHGSYGSTPLPVLYKCSELTMLSERNPDLFHRILYLPMLNKARERVADLIGADCDEVVLIPNATHGINTILRNLEWHEGDVIMGASTTYGAISKTIQYISDRAEPPRPRAHVVTLTFPMSHSDIVDTFRARIKEIKSLYPNTEFSDISSIATLSNCGLKGKNKFIAVIDSLVSTPGVLLPWKQLVQVCKEEGVWSVIDGAHSIGQEMKIDIGEAQPDFFVSNCHKWLYTKRGCALLYVPYRNQFLIKSSIPTSHNYVSPCDSSSRVGTNFVQQHESSRGEVYTGTMSEKIDTALRESLFYAWNAYAAHYFYAGGWWCRCSAQIWNEVSDFEYVGNAIDTICKDIRDTILSSGKEGTTTNISCHQTMGSHQFNQGEAICHQKSSGYRNVKTNTQSLADYSGLRLSCVKQIFTMKDVIVSLLGCFRLRFSIYIATDTPLICRAYEWQLEILNRPRDLMPFVGHYIFQRIWSIMQRAPLWNACGSRRALYTAASTDYLSSPNFGQYTMHKTGLS</sequence>
<evidence type="ECO:0000313" key="3">
    <source>
        <dbReference type="EMBL" id="PCH42559.1"/>
    </source>
</evidence>
<dbReference type="PANTHER" id="PTHR43092:SF2">
    <property type="entry name" value="HERCYNYLCYSTEINE SULFOXIDE LYASE"/>
    <property type="match status" value="1"/>
</dbReference>
<reference evidence="3 4" key="1">
    <citation type="journal article" date="2012" name="Science">
        <title>The Paleozoic origin of enzymatic lignin decomposition reconstructed from 31 fungal genomes.</title>
        <authorList>
            <person name="Floudas D."/>
            <person name="Binder M."/>
            <person name="Riley R."/>
            <person name="Barry K."/>
            <person name="Blanchette R.A."/>
            <person name="Henrissat B."/>
            <person name="Martinez A.T."/>
            <person name="Otillar R."/>
            <person name="Spatafora J.W."/>
            <person name="Yadav J.S."/>
            <person name="Aerts A."/>
            <person name="Benoit I."/>
            <person name="Boyd A."/>
            <person name="Carlson A."/>
            <person name="Copeland A."/>
            <person name="Coutinho P.M."/>
            <person name="de Vries R.P."/>
            <person name="Ferreira P."/>
            <person name="Findley K."/>
            <person name="Foster B."/>
            <person name="Gaskell J."/>
            <person name="Glotzer D."/>
            <person name="Gorecki P."/>
            <person name="Heitman J."/>
            <person name="Hesse C."/>
            <person name="Hori C."/>
            <person name="Igarashi K."/>
            <person name="Jurgens J.A."/>
            <person name="Kallen N."/>
            <person name="Kersten P."/>
            <person name="Kohler A."/>
            <person name="Kuees U."/>
            <person name="Kumar T.K.A."/>
            <person name="Kuo A."/>
            <person name="LaButti K."/>
            <person name="Larrondo L.F."/>
            <person name="Lindquist E."/>
            <person name="Ling A."/>
            <person name="Lombard V."/>
            <person name="Lucas S."/>
            <person name="Lundell T."/>
            <person name="Martin R."/>
            <person name="McLaughlin D.J."/>
            <person name="Morgenstern I."/>
            <person name="Morin E."/>
            <person name="Murat C."/>
            <person name="Nagy L.G."/>
            <person name="Nolan M."/>
            <person name="Ohm R.A."/>
            <person name="Patyshakuliyeva A."/>
            <person name="Rokas A."/>
            <person name="Ruiz-Duenas F.J."/>
            <person name="Sabat G."/>
            <person name="Salamov A."/>
            <person name="Samejima M."/>
            <person name="Schmutz J."/>
            <person name="Slot J.C."/>
            <person name="St John F."/>
            <person name="Stenlid J."/>
            <person name="Sun H."/>
            <person name="Sun S."/>
            <person name="Syed K."/>
            <person name="Tsang A."/>
            <person name="Wiebenga A."/>
            <person name="Young D."/>
            <person name="Pisabarro A."/>
            <person name="Eastwood D.C."/>
            <person name="Martin F."/>
            <person name="Cullen D."/>
            <person name="Grigoriev I.V."/>
            <person name="Hibbett D.S."/>
        </authorList>
    </citation>
    <scope>NUCLEOTIDE SEQUENCE [LARGE SCALE GENOMIC DNA]</scope>
    <source>
        <strain evidence="3 4">MD-104</strain>
    </source>
</reference>
<keyword evidence="4" id="KW-1185">Reference proteome</keyword>
<dbReference type="STRING" id="742152.A0A2H3JUI2"/>
<dbReference type="OrthoDB" id="5978656at2759"/>
<gene>
    <name evidence="3" type="ORF">WOLCODRAFT_144123</name>
</gene>
<dbReference type="GO" id="GO:0016740">
    <property type="term" value="F:transferase activity"/>
    <property type="evidence" value="ECO:0007669"/>
    <property type="project" value="UniProtKB-KW"/>
</dbReference>
<feature type="domain" description="Aminotransferase class V" evidence="2">
    <location>
        <begin position="214"/>
        <end position="285"/>
    </location>
</feature>
<evidence type="ECO:0000313" key="4">
    <source>
        <dbReference type="Proteomes" id="UP000218811"/>
    </source>
</evidence>
<evidence type="ECO:0000259" key="2">
    <source>
        <dbReference type="Pfam" id="PF00266"/>
    </source>
</evidence>
<dbReference type="InterPro" id="IPR015421">
    <property type="entry name" value="PyrdxlP-dep_Trfase_major"/>
</dbReference>
<evidence type="ECO:0000256" key="1">
    <source>
        <dbReference type="ARBA" id="ARBA00022898"/>
    </source>
</evidence>
<dbReference type="SUPFAM" id="SSF53383">
    <property type="entry name" value="PLP-dependent transferases"/>
    <property type="match status" value="1"/>
</dbReference>
<dbReference type="AlphaFoldDB" id="A0A2H3JUI2"/>
<organism evidence="3 4">
    <name type="scientific">Wolfiporia cocos (strain MD-104)</name>
    <name type="common">Brown rot fungus</name>
    <dbReference type="NCBI Taxonomy" id="742152"/>
    <lineage>
        <taxon>Eukaryota</taxon>
        <taxon>Fungi</taxon>
        <taxon>Dikarya</taxon>
        <taxon>Basidiomycota</taxon>
        <taxon>Agaricomycotina</taxon>
        <taxon>Agaricomycetes</taxon>
        <taxon>Polyporales</taxon>
        <taxon>Phaeolaceae</taxon>
        <taxon>Wolfiporia</taxon>
    </lineage>
</organism>
<dbReference type="EMBL" id="KB468124">
    <property type="protein sequence ID" value="PCH42559.1"/>
    <property type="molecule type" value="Genomic_DNA"/>
</dbReference>
<dbReference type="InterPro" id="IPR015424">
    <property type="entry name" value="PyrdxlP-dep_Trfase"/>
</dbReference>
<keyword evidence="3" id="KW-0808">Transferase</keyword>
<accession>A0A2H3JUI2</accession>
<dbReference type="Proteomes" id="UP000218811">
    <property type="component" value="Unassembled WGS sequence"/>
</dbReference>
<dbReference type="PANTHER" id="PTHR43092">
    <property type="entry name" value="L-CYSTEINE DESULFHYDRASE"/>
    <property type="match status" value="1"/>
</dbReference>
<dbReference type="Gene3D" id="3.40.640.10">
    <property type="entry name" value="Type I PLP-dependent aspartate aminotransferase-like (Major domain)"/>
    <property type="match status" value="1"/>
</dbReference>